<evidence type="ECO:0000313" key="2">
    <source>
        <dbReference type="Proteomes" id="UP001241377"/>
    </source>
</evidence>
<dbReference type="Proteomes" id="UP001241377">
    <property type="component" value="Unassembled WGS sequence"/>
</dbReference>
<accession>A0ACC2VJG2</accession>
<keyword evidence="2" id="KW-1185">Reference proteome</keyword>
<comment type="caution">
    <text evidence="1">The sequence shown here is derived from an EMBL/GenBank/DDBJ whole genome shotgun (WGS) entry which is preliminary data.</text>
</comment>
<name>A0ACC2VJG2_9TREE</name>
<protein>
    <submittedName>
        <fullName evidence="1">Uncharacterized protein</fullName>
    </submittedName>
</protein>
<proteinExistence type="predicted"/>
<gene>
    <name evidence="1" type="ORF">QFC19_006091</name>
</gene>
<sequence>MNLHHILDAPPEPDIIDLHLERVNDSGDYQLATPMFEFQKELTDQIVSLHYPDILKYCETDDSGHSIIKSLEICIHNCMLVSSHPYLLIDHYMPKNLGQRDMAGKLADTSGKFSVLGDLINVLVQIKSNEVKNVAVVCNNNPKYFDLVEALLQSCNGPKVVKRYVGNKIKRDNRGGGASGNTNVSSYNSSSGYGKISKTVIHLLPGDGAVTKDADQIPNIKFDLVIVFDSFVDTDSDFFARLKSQNRLNDAIVIRLVPLLTIEHCLLFYKLVRKQPDHLYKLISSIVCLRDQIGNIPPDLVPIYNQRLNYLSGTFLEHVLKTQSARKRVGWPFPDLPRIPKFNPSDVERCLLTEVSFHYTPYDSSEVSESMPKNQAQRLTYYETKRLQLNYVTNPLKNDYNKLIGILSHDYKDNGNQSNFMVTHKVLMQLNNAYMAYDLKRDEYNTYVTFNEPETQAKQGRRLHETKTALAKLREEMSHHESRIASAEKQTRSMSEEVEKLKDENQVLENGISSLADSEEYQGTKKEYYSNQMKIWELQEAVKTTIEKVKARQEEKTYMAREYENSLASTETSRKQIEEMKNLNALLKQELEQLRESEIDALQQRDTERQKQLEKLQIAREKHDSLKRKLGNTFKFLKDTSHLKKRKVRGLTPNGK</sequence>
<reference evidence="1" key="1">
    <citation type="submission" date="2023-04" db="EMBL/GenBank/DDBJ databases">
        <title>Draft Genome sequencing of Naganishia species isolated from polar environments using Oxford Nanopore Technology.</title>
        <authorList>
            <person name="Leo P."/>
            <person name="Venkateswaran K."/>
        </authorList>
    </citation>
    <scope>NUCLEOTIDE SEQUENCE</scope>
    <source>
        <strain evidence="1">MNA-CCFEE 5261</strain>
    </source>
</reference>
<evidence type="ECO:0000313" key="1">
    <source>
        <dbReference type="EMBL" id="KAJ9099045.1"/>
    </source>
</evidence>
<dbReference type="EMBL" id="JASBWR010000071">
    <property type="protein sequence ID" value="KAJ9099045.1"/>
    <property type="molecule type" value="Genomic_DNA"/>
</dbReference>
<organism evidence="1 2">
    <name type="scientific">Naganishia cerealis</name>
    <dbReference type="NCBI Taxonomy" id="610337"/>
    <lineage>
        <taxon>Eukaryota</taxon>
        <taxon>Fungi</taxon>
        <taxon>Dikarya</taxon>
        <taxon>Basidiomycota</taxon>
        <taxon>Agaricomycotina</taxon>
        <taxon>Tremellomycetes</taxon>
        <taxon>Filobasidiales</taxon>
        <taxon>Filobasidiaceae</taxon>
        <taxon>Naganishia</taxon>
    </lineage>
</organism>